<name>A0A444ZWD2_ARAHY</name>
<comment type="caution">
    <text evidence="2">The sequence shown here is derived from an EMBL/GenBank/DDBJ whole genome shotgun (WGS) entry which is preliminary data.</text>
</comment>
<keyword evidence="3" id="KW-1185">Reference proteome</keyword>
<feature type="compositionally biased region" description="Acidic residues" evidence="1">
    <location>
        <begin position="93"/>
        <end position="106"/>
    </location>
</feature>
<evidence type="ECO:0000313" key="3">
    <source>
        <dbReference type="Proteomes" id="UP000289738"/>
    </source>
</evidence>
<dbReference type="Proteomes" id="UP000289738">
    <property type="component" value="Chromosome B03"/>
</dbReference>
<organism evidence="2 3">
    <name type="scientific">Arachis hypogaea</name>
    <name type="common">Peanut</name>
    <dbReference type="NCBI Taxonomy" id="3818"/>
    <lineage>
        <taxon>Eukaryota</taxon>
        <taxon>Viridiplantae</taxon>
        <taxon>Streptophyta</taxon>
        <taxon>Embryophyta</taxon>
        <taxon>Tracheophyta</taxon>
        <taxon>Spermatophyta</taxon>
        <taxon>Magnoliopsida</taxon>
        <taxon>eudicotyledons</taxon>
        <taxon>Gunneridae</taxon>
        <taxon>Pentapetalae</taxon>
        <taxon>rosids</taxon>
        <taxon>fabids</taxon>
        <taxon>Fabales</taxon>
        <taxon>Fabaceae</taxon>
        <taxon>Papilionoideae</taxon>
        <taxon>50 kb inversion clade</taxon>
        <taxon>dalbergioids sensu lato</taxon>
        <taxon>Dalbergieae</taxon>
        <taxon>Pterocarpus clade</taxon>
        <taxon>Arachis</taxon>
    </lineage>
</organism>
<sequence length="169" mass="17621">MSSSSSIVASSSVPLRPPPHRYSPPLRRRCPIIRAAFLFGTHPRHRSSASLLPPRQKCIPGGEVGIVDRMPACLQHAAPAGMVDALLDDVDDDDVEPDLIADDSGDEIAGSNPAGAGGGSSSGTQQYPPHFLSLDLDAMRQEGVLGEPIGFGARDAQGIGGVTEFQVGQ</sequence>
<dbReference type="AlphaFoldDB" id="A0A444ZWD2"/>
<dbReference type="EMBL" id="SDMP01000013">
    <property type="protein sequence ID" value="RYR18530.1"/>
    <property type="molecule type" value="Genomic_DNA"/>
</dbReference>
<accession>A0A444ZWD2</accession>
<feature type="region of interest" description="Disordered" evidence="1">
    <location>
        <begin position="150"/>
        <end position="169"/>
    </location>
</feature>
<feature type="region of interest" description="Disordered" evidence="1">
    <location>
        <begin position="1"/>
        <end position="22"/>
    </location>
</feature>
<reference evidence="2 3" key="1">
    <citation type="submission" date="2019-01" db="EMBL/GenBank/DDBJ databases">
        <title>Sequencing of cultivated peanut Arachis hypogaea provides insights into genome evolution and oil improvement.</title>
        <authorList>
            <person name="Chen X."/>
        </authorList>
    </citation>
    <scope>NUCLEOTIDE SEQUENCE [LARGE SCALE GENOMIC DNA]</scope>
    <source>
        <strain evidence="3">cv. Fuhuasheng</strain>
        <tissue evidence="2">Leaves</tissue>
    </source>
</reference>
<evidence type="ECO:0000256" key="1">
    <source>
        <dbReference type="SAM" id="MobiDB-lite"/>
    </source>
</evidence>
<feature type="region of interest" description="Disordered" evidence="1">
    <location>
        <begin position="93"/>
        <end position="130"/>
    </location>
</feature>
<proteinExistence type="predicted"/>
<gene>
    <name evidence="2" type="ORF">Ahy_B03g063159</name>
</gene>
<evidence type="ECO:0000313" key="2">
    <source>
        <dbReference type="EMBL" id="RYR18530.1"/>
    </source>
</evidence>
<protein>
    <submittedName>
        <fullName evidence="2">Uncharacterized protein</fullName>
    </submittedName>
</protein>
<feature type="compositionally biased region" description="Low complexity" evidence="1">
    <location>
        <begin position="1"/>
        <end position="14"/>
    </location>
</feature>